<proteinExistence type="predicted"/>
<evidence type="ECO:0000256" key="6">
    <source>
        <dbReference type="ARBA" id="ARBA00022800"/>
    </source>
</evidence>
<evidence type="ECO:0000256" key="5">
    <source>
        <dbReference type="ARBA" id="ARBA00022741"/>
    </source>
</evidence>
<comment type="catalytic activity">
    <reaction evidence="9">
        <text>a 3'-end 3'-phospho-ribonucleotide-RNA + a 5'-end dephospho-ribonucleoside-RNA + GTP = a ribonucleotidyl-ribonucleotide-RNA + GMP + diphosphate</text>
        <dbReference type="Rhea" id="RHEA:68076"/>
        <dbReference type="Rhea" id="RHEA-COMP:10463"/>
        <dbReference type="Rhea" id="RHEA-COMP:13936"/>
        <dbReference type="Rhea" id="RHEA-COMP:17355"/>
        <dbReference type="ChEBI" id="CHEBI:33019"/>
        <dbReference type="ChEBI" id="CHEBI:37565"/>
        <dbReference type="ChEBI" id="CHEBI:58115"/>
        <dbReference type="ChEBI" id="CHEBI:83062"/>
        <dbReference type="ChEBI" id="CHEBI:138284"/>
        <dbReference type="ChEBI" id="CHEBI:173118"/>
        <dbReference type="EC" id="6.5.1.8"/>
    </reaction>
</comment>
<evidence type="ECO:0000313" key="11">
    <source>
        <dbReference type="EMBL" id="HEC68214.1"/>
    </source>
</evidence>
<evidence type="ECO:0000256" key="8">
    <source>
        <dbReference type="ARBA" id="ARBA00023211"/>
    </source>
</evidence>
<dbReference type="SUPFAM" id="SSF103365">
    <property type="entry name" value="Hypothetical protein PH1602"/>
    <property type="match status" value="1"/>
</dbReference>
<feature type="non-terminal residue" evidence="11">
    <location>
        <position position="1"/>
    </location>
</feature>
<dbReference type="GO" id="GO:0006396">
    <property type="term" value="P:RNA processing"/>
    <property type="evidence" value="ECO:0007669"/>
    <property type="project" value="InterPro"/>
</dbReference>
<dbReference type="Proteomes" id="UP000885738">
    <property type="component" value="Unassembled WGS sequence"/>
</dbReference>
<dbReference type="InterPro" id="IPR036025">
    <property type="entry name" value="RtcB-like_sf"/>
</dbReference>
<evidence type="ECO:0000256" key="3">
    <source>
        <dbReference type="ARBA" id="ARBA00022598"/>
    </source>
</evidence>
<feature type="binding site" evidence="10">
    <location>
        <position position="34"/>
    </location>
    <ligand>
        <name>GMP</name>
        <dbReference type="ChEBI" id="CHEBI:58115"/>
    </ligand>
</feature>
<dbReference type="Gene3D" id="3.90.1860.10">
    <property type="entry name" value="tRNA-splicing ligase RtcB"/>
    <property type="match status" value="1"/>
</dbReference>
<keyword evidence="4" id="KW-0479">Metal-binding</keyword>
<dbReference type="GO" id="GO:0042245">
    <property type="term" value="P:RNA repair"/>
    <property type="evidence" value="ECO:0007669"/>
    <property type="project" value="UniProtKB-KW"/>
</dbReference>
<organism evidence="11">
    <name type="scientific">Desulfofervidus auxilii</name>
    <dbReference type="NCBI Taxonomy" id="1621989"/>
    <lineage>
        <taxon>Bacteria</taxon>
        <taxon>Pseudomonadati</taxon>
        <taxon>Thermodesulfobacteriota</taxon>
        <taxon>Candidatus Desulfofervidia</taxon>
        <taxon>Candidatus Desulfofervidales</taxon>
        <taxon>Candidatus Desulfofervidaceae</taxon>
        <taxon>Candidatus Desulfofervidus</taxon>
    </lineage>
</organism>
<reference evidence="11" key="1">
    <citation type="journal article" date="2020" name="mSystems">
        <title>Genome- and Community-Level Interaction Insights into Carbon Utilization and Element Cycling Functions of Hydrothermarchaeota in Hydrothermal Sediment.</title>
        <authorList>
            <person name="Zhou Z."/>
            <person name="Liu Y."/>
            <person name="Xu W."/>
            <person name="Pan J."/>
            <person name="Luo Z.H."/>
            <person name="Li M."/>
        </authorList>
    </citation>
    <scope>NUCLEOTIDE SEQUENCE [LARGE SCALE GENOMIC DNA]</scope>
    <source>
        <strain evidence="11">HyVt-389</strain>
    </source>
</reference>
<evidence type="ECO:0000256" key="4">
    <source>
        <dbReference type="ARBA" id="ARBA00022723"/>
    </source>
</evidence>
<evidence type="ECO:0000256" key="9">
    <source>
        <dbReference type="ARBA" id="ARBA00047746"/>
    </source>
</evidence>
<dbReference type="EC" id="6.5.1.8" evidence="2"/>
<comment type="caution">
    <text evidence="11">The sequence shown here is derived from an EMBL/GenBank/DDBJ whole genome shotgun (WGS) entry which is preliminary data.</text>
</comment>
<evidence type="ECO:0000256" key="7">
    <source>
        <dbReference type="ARBA" id="ARBA00023134"/>
    </source>
</evidence>
<dbReference type="GO" id="GO:0046872">
    <property type="term" value="F:metal ion binding"/>
    <property type="evidence" value="ECO:0007669"/>
    <property type="project" value="UniProtKB-KW"/>
</dbReference>
<name>A0A7C2A4E7_DESA2</name>
<evidence type="ECO:0000256" key="10">
    <source>
        <dbReference type="PIRSR" id="PIRSR601233-2"/>
    </source>
</evidence>
<dbReference type="InterPro" id="IPR001233">
    <property type="entry name" value="RtcB"/>
</dbReference>
<dbReference type="EMBL" id="DRIH01000187">
    <property type="protein sequence ID" value="HEC68214.1"/>
    <property type="molecule type" value="Genomic_DNA"/>
</dbReference>
<keyword evidence="7 10" id="KW-0342">GTP-binding</keyword>
<keyword evidence="8" id="KW-0464">Manganese</keyword>
<protein>
    <recommendedName>
        <fullName evidence="2">3'-phosphate/5'-hydroxy nucleic acid ligase</fullName>
        <ecNumber evidence="2">6.5.1.8</ecNumber>
    </recommendedName>
</protein>
<gene>
    <name evidence="11" type="ORF">ENI35_05330</name>
</gene>
<dbReference type="GO" id="GO:0170057">
    <property type="term" value="F:RNA ligase (GTP) activity"/>
    <property type="evidence" value="ECO:0007669"/>
    <property type="project" value="UniProtKB-EC"/>
</dbReference>
<sequence length="35" mass="3766">ISEAYKDVTDVIEVVHNAGISKKVARLKPMGVIKG</sequence>
<keyword evidence="5 10" id="KW-0547">Nucleotide-binding</keyword>
<comment type="cofactor">
    <cofactor evidence="1">
        <name>Mn(2+)</name>
        <dbReference type="ChEBI" id="CHEBI:29035"/>
    </cofactor>
</comment>
<keyword evidence="6" id="KW-0692">RNA repair</keyword>
<keyword evidence="3" id="KW-0436">Ligase</keyword>
<accession>A0A7C2A4E7</accession>
<dbReference type="AlphaFoldDB" id="A0A7C2A4E7"/>
<evidence type="ECO:0000256" key="1">
    <source>
        <dbReference type="ARBA" id="ARBA00001936"/>
    </source>
</evidence>
<dbReference type="GO" id="GO:0005525">
    <property type="term" value="F:GTP binding"/>
    <property type="evidence" value="ECO:0007669"/>
    <property type="project" value="UniProtKB-KW"/>
</dbReference>
<evidence type="ECO:0000256" key="2">
    <source>
        <dbReference type="ARBA" id="ARBA00012726"/>
    </source>
</evidence>
<dbReference type="Pfam" id="PF01139">
    <property type="entry name" value="RtcB"/>
    <property type="match status" value="1"/>
</dbReference>